<dbReference type="EMBL" id="CP020946">
    <property type="protein sequence ID" value="ASD62995.1"/>
    <property type="molecule type" value="Genomic_DNA"/>
</dbReference>
<evidence type="ECO:0000313" key="2">
    <source>
        <dbReference type="EMBL" id="ASD62995.1"/>
    </source>
</evidence>
<reference evidence="2 3" key="1">
    <citation type="submission" date="2017-04" db="EMBL/GenBank/DDBJ databases">
        <title>Whole genome sequence of Bdellovibrio bacteriovorus strain SSB218315.</title>
        <authorList>
            <person name="Oyedara O."/>
            <person name="Rodriguez-Perez M.A."/>
        </authorList>
    </citation>
    <scope>NUCLEOTIDE SEQUENCE [LARGE SCALE GENOMIC DNA]</scope>
    <source>
        <strain evidence="2 3">SSB218315</strain>
    </source>
</reference>
<accession>A0A1Z3N6A2</accession>
<organism evidence="2 3">
    <name type="scientific">Bdellovibrio bacteriovorus</name>
    <dbReference type="NCBI Taxonomy" id="959"/>
    <lineage>
        <taxon>Bacteria</taxon>
        <taxon>Pseudomonadati</taxon>
        <taxon>Bdellovibrionota</taxon>
        <taxon>Bdellovibrionia</taxon>
        <taxon>Bdellovibrionales</taxon>
        <taxon>Pseudobdellovibrionaceae</taxon>
        <taxon>Bdellovibrio</taxon>
    </lineage>
</organism>
<feature type="signal peptide" evidence="1">
    <location>
        <begin position="1"/>
        <end position="18"/>
    </location>
</feature>
<keyword evidence="1" id="KW-0732">Signal</keyword>
<gene>
    <name evidence="2" type="ORF">B9G79_05140</name>
</gene>
<dbReference type="AlphaFoldDB" id="A0A1Z3N6A2"/>
<dbReference type="OrthoDB" id="9342693at2"/>
<name>A0A1Z3N6A2_BDEBC</name>
<evidence type="ECO:0000256" key="1">
    <source>
        <dbReference type="SAM" id="SignalP"/>
    </source>
</evidence>
<evidence type="ECO:0000313" key="3">
    <source>
        <dbReference type="Proteomes" id="UP000197003"/>
    </source>
</evidence>
<feature type="chain" id="PRO_5012622236" evidence="1">
    <location>
        <begin position="19"/>
        <end position="102"/>
    </location>
</feature>
<protein>
    <submittedName>
        <fullName evidence="2">Uncharacterized protein</fullName>
    </submittedName>
</protein>
<sequence length="102" mass="10741">MKSLILALMTLVSTSAMAAKLDKLPCAQFAQGAAVADYLRDATGIQGHEYDSSITGYTKLDQSQVAVAVEITGANDEGESWTAQYEVVVQAPTCALVEISAK</sequence>
<dbReference type="Proteomes" id="UP000197003">
    <property type="component" value="Chromosome"/>
</dbReference>
<dbReference type="RefSeq" id="WP_088564581.1">
    <property type="nucleotide sequence ID" value="NZ_CP020946.1"/>
</dbReference>
<proteinExistence type="predicted"/>